<dbReference type="PANTHER" id="PTHR21310:SF51">
    <property type="entry name" value="AMINOGLYCOSIDE PHOSPHOTRANSFERASE DOMAIN-CONTAINING PROTEIN"/>
    <property type="match status" value="1"/>
</dbReference>
<dbReference type="AlphaFoldDB" id="A0A6A6I8E6"/>
<sequence>MGLGKLFKTAASTGKPNLGKKVLKKCMAPFKLLKEIGWAQESDGDVSRHNSTPANKKDLVVTTTGILVAATKYAPRIVTVAEWTPHIVPVGEETASHTVSIDGEANSNISLVGGRKDPAPVHPGRILIAVRDSAAFSDSSTTSSNSNDAKSSREGSLPKSITETEVSDEEVEDEDGCEDAVKEDGNAEEDIDDLEDNEAGDQDYDEETDEAEQERWGPILAIPDDAFAKLANRLMIKKAEISSPGYTVEKRTSGTYNHAVIMENGITKVVAKVPVVGMKDRWTHHHAAILRSEAHTMMYIKKKLPHFPIAEVLGYDETFENEIGAPFVMLSFLEGKDSHEIWFDIDEDGEADGFKADNPSLEREQLRLTLLRSLAKHMAELRDLEFDGIGMLYFEDDDPNKPTIGPHHGWDDRMDESQRHYWERRVYRTTSEYYSDRLDTRTRDENRSKGQRFMLDCVFNSEPFAASKKHEDDEHESFTLSHVDLNWQNILCNDAGEVTGILDWDCVSTVPRCVGFSTVPLFLQNDWGMDYVVPDTAMHSPWRLAKYRKVYADAMKEACGKDSDAKYTEKSHIFAVIQEMIFGDPGNWVDKTNDFIAKLMLEIPYLRRVDPASFQETMWEEDWMAAKEILQEWIPKVLDYRNV</sequence>
<dbReference type="EMBL" id="ML987198">
    <property type="protein sequence ID" value="KAF2246626.1"/>
    <property type="molecule type" value="Genomic_DNA"/>
</dbReference>
<evidence type="ECO:0000256" key="1">
    <source>
        <dbReference type="SAM" id="MobiDB-lite"/>
    </source>
</evidence>
<name>A0A6A6I8E6_9PLEO</name>
<feature type="compositionally biased region" description="Acidic residues" evidence="1">
    <location>
        <begin position="165"/>
        <end position="178"/>
    </location>
</feature>
<gene>
    <name evidence="3" type="ORF">BU26DRAFT_576517</name>
</gene>
<dbReference type="GeneID" id="54587705"/>
<dbReference type="InterPro" id="IPR051678">
    <property type="entry name" value="AGP_Transferase"/>
</dbReference>
<evidence type="ECO:0000313" key="3">
    <source>
        <dbReference type="EMBL" id="KAF2246626.1"/>
    </source>
</evidence>
<feature type="compositionally biased region" description="Acidic residues" evidence="1">
    <location>
        <begin position="186"/>
        <end position="212"/>
    </location>
</feature>
<reference evidence="3" key="1">
    <citation type="journal article" date="2020" name="Stud. Mycol.">
        <title>101 Dothideomycetes genomes: a test case for predicting lifestyles and emergence of pathogens.</title>
        <authorList>
            <person name="Haridas S."/>
            <person name="Albert R."/>
            <person name="Binder M."/>
            <person name="Bloem J."/>
            <person name="Labutti K."/>
            <person name="Salamov A."/>
            <person name="Andreopoulos B."/>
            <person name="Baker S."/>
            <person name="Barry K."/>
            <person name="Bills G."/>
            <person name="Bluhm B."/>
            <person name="Cannon C."/>
            <person name="Castanera R."/>
            <person name="Culley D."/>
            <person name="Daum C."/>
            <person name="Ezra D."/>
            <person name="Gonzalez J."/>
            <person name="Henrissat B."/>
            <person name="Kuo A."/>
            <person name="Liang C."/>
            <person name="Lipzen A."/>
            <person name="Lutzoni F."/>
            <person name="Magnuson J."/>
            <person name="Mondo S."/>
            <person name="Nolan M."/>
            <person name="Ohm R."/>
            <person name="Pangilinan J."/>
            <person name="Park H.-J."/>
            <person name="Ramirez L."/>
            <person name="Alfaro M."/>
            <person name="Sun H."/>
            <person name="Tritt A."/>
            <person name="Yoshinaga Y."/>
            <person name="Zwiers L.-H."/>
            <person name="Turgeon B."/>
            <person name="Goodwin S."/>
            <person name="Spatafora J."/>
            <person name="Crous P."/>
            <person name="Grigoriev I."/>
        </authorList>
    </citation>
    <scope>NUCLEOTIDE SEQUENCE</scope>
    <source>
        <strain evidence="3">CBS 122368</strain>
    </source>
</reference>
<dbReference type="InterPro" id="IPR002575">
    <property type="entry name" value="Aminoglycoside_PTrfase"/>
</dbReference>
<dbReference type="InterPro" id="IPR011009">
    <property type="entry name" value="Kinase-like_dom_sf"/>
</dbReference>
<evidence type="ECO:0000259" key="2">
    <source>
        <dbReference type="Pfam" id="PF01636"/>
    </source>
</evidence>
<accession>A0A6A6I8E6</accession>
<dbReference type="Gene3D" id="3.90.1200.10">
    <property type="match status" value="1"/>
</dbReference>
<organism evidence="3 4">
    <name type="scientific">Trematosphaeria pertusa</name>
    <dbReference type="NCBI Taxonomy" id="390896"/>
    <lineage>
        <taxon>Eukaryota</taxon>
        <taxon>Fungi</taxon>
        <taxon>Dikarya</taxon>
        <taxon>Ascomycota</taxon>
        <taxon>Pezizomycotina</taxon>
        <taxon>Dothideomycetes</taxon>
        <taxon>Pleosporomycetidae</taxon>
        <taxon>Pleosporales</taxon>
        <taxon>Massarineae</taxon>
        <taxon>Trematosphaeriaceae</taxon>
        <taxon>Trematosphaeria</taxon>
    </lineage>
</organism>
<evidence type="ECO:0000313" key="4">
    <source>
        <dbReference type="Proteomes" id="UP000800094"/>
    </source>
</evidence>
<dbReference type="PANTHER" id="PTHR21310">
    <property type="entry name" value="AMINOGLYCOSIDE PHOSPHOTRANSFERASE-RELATED-RELATED"/>
    <property type="match status" value="1"/>
</dbReference>
<dbReference type="Proteomes" id="UP000800094">
    <property type="component" value="Unassembled WGS sequence"/>
</dbReference>
<protein>
    <recommendedName>
        <fullName evidence="2">Aminoglycoside phosphotransferase domain-containing protein</fullName>
    </recommendedName>
</protein>
<dbReference type="SUPFAM" id="SSF56112">
    <property type="entry name" value="Protein kinase-like (PK-like)"/>
    <property type="match status" value="1"/>
</dbReference>
<feature type="compositionally biased region" description="Low complexity" evidence="1">
    <location>
        <begin position="134"/>
        <end position="149"/>
    </location>
</feature>
<proteinExistence type="predicted"/>
<dbReference type="OrthoDB" id="10003767at2759"/>
<feature type="domain" description="Aminoglycoside phosphotransferase" evidence="2">
    <location>
        <begin position="286"/>
        <end position="510"/>
    </location>
</feature>
<dbReference type="RefSeq" id="XP_033681630.1">
    <property type="nucleotide sequence ID" value="XM_033834375.1"/>
</dbReference>
<dbReference type="Pfam" id="PF01636">
    <property type="entry name" value="APH"/>
    <property type="match status" value="1"/>
</dbReference>
<feature type="region of interest" description="Disordered" evidence="1">
    <location>
        <begin position="134"/>
        <end position="215"/>
    </location>
</feature>
<keyword evidence="4" id="KW-1185">Reference proteome</keyword>